<evidence type="ECO:0000313" key="12">
    <source>
        <dbReference type="EMBL" id="SCU72718.1"/>
    </source>
</evidence>
<evidence type="ECO:0000256" key="1">
    <source>
        <dbReference type="ARBA" id="ARBA00001917"/>
    </source>
</evidence>
<dbReference type="InterPro" id="IPR051793">
    <property type="entry name" value="NADH:flavin_oxidoreductase"/>
</dbReference>
<evidence type="ECO:0000256" key="2">
    <source>
        <dbReference type="ARBA" id="ARBA00001966"/>
    </source>
</evidence>
<dbReference type="Pfam" id="PF07992">
    <property type="entry name" value="Pyr_redox_2"/>
    <property type="match status" value="1"/>
</dbReference>
<dbReference type="GO" id="GO:0008670">
    <property type="term" value="F:2,4-dienoyl-CoA reductase (NADPH) activity"/>
    <property type="evidence" value="ECO:0007669"/>
    <property type="project" value="UniProtKB-EC"/>
</dbReference>
<dbReference type="GO" id="GO:0005737">
    <property type="term" value="C:cytoplasm"/>
    <property type="evidence" value="ECO:0007669"/>
    <property type="project" value="UniProtKB-ARBA"/>
</dbReference>
<dbReference type="VEuPathDB" id="TriTrypDB:TEOVI_000429600"/>
<dbReference type="Gene3D" id="3.50.50.60">
    <property type="entry name" value="FAD/NAD(P)-binding domain"/>
    <property type="match status" value="1"/>
</dbReference>
<protein>
    <submittedName>
        <fullName evidence="12">2,4-dienoyl-coa reductase-like protein</fullName>
        <ecNumber evidence="12">1.3.1.34</ecNumber>
    </submittedName>
</protein>
<comment type="cofactor">
    <cofactor evidence="2">
        <name>[4Fe-4S] cluster</name>
        <dbReference type="ChEBI" id="CHEBI:49883"/>
    </cofactor>
</comment>
<dbReference type="SUPFAM" id="SSF51395">
    <property type="entry name" value="FMN-linked oxidoreductases"/>
    <property type="match status" value="1"/>
</dbReference>
<gene>
    <name evidence="12" type="ORF">TEOVI_000429600</name>
</gene>
<keyword evidence="6" id="KW-0479">Metal-binding</keyword>
<evidence type="ECO:0000256" key="3">
    <source>
        <dbReference type="ARBA" id="ARBA00011048"/>
    </source>
</evidence>
<reference evidence="12" key="1">
    <citation type="submission" date="2016-09" db="EMBL/GenBank/DDBJ databases">
        <authorList>
            <person name="Hebert L."/>
            <person name="Moumen B."/>
        </authorList>
    </citation>
    <scope>NUCLEOTIDE SEQUENCE [LARGE SCALE GENOMIC DNA]</scope>
    <source>
        <strain evidence="12">OVI</strain>
    </source>
</reference>
<dbReference type="EC" id="1.3.1.34" evidence="12"/>
<dbReference type="InterPro" id="IPR001155">
    <property type="entry name" value="OxRdtase_FMN_N"/>
</dbReference>
<keyword evidence="5" id="KW-0288">FMN</keyword>
<feature type="domain" description="NADH:flavin oxidoreductase/NADH oxidase N-terminal" evidence="10">
    <location>
        <begin position="16"/>
        <end position="358"/>
    </location>
</feature>
<dbReference type="Gene3D" id="3.40.50.720">
    <property type="entry name" value="NAD(P)-binding Rossmann-like Domain"/>
    <property type="match status" value="1"/>
</dbReference>
<comment type="similarity">
    <text evidence="3">In the N-terminal section; belongs to the NADH:flavin oxidoreductase/NADH oxidase family.</text>
</comment>
<comment type="caution">
    <text evidence="12">The sequence shown here is derived from an EMBL/GenBank/DDBJ whole genome shotgun (WGS) entry which is preliminary data.</text>
</comment>
<keyword evidence="9" id="KW-0411">Iron-sulfur</keyword>
<evidence type="ECO:0000256" key="7">
    <source>
        <dbReference type="ARBA" id="ARBA00023002"/>
    </source>
</evidence>
<dbReference type="PRINTS" id="PR00419">
    <property type="entry name" value="ADXRDTASE"/>
</dbReference>
<keyword evidence="7 12" id="KW-0560">Oxidoreductase</keyword>
<dbReference type="Proteomes" id="UP000195570">
    <property type="component" value="Unassembled WGS sequence"/>
</dbReference>
<evidence type="ECO:0000256" key="9">
    <source>
        <dbReference type="ARBA" id="ARBA00023014"/>
    </source>
</evidence>
<dbReference type="GO" id="GO:0046872">
    <property type="term" value="F:metal ion binding"/>
    <property type="evidence" value="ECO:0007669"/>
    <property type="project" value="UniProtKB-KW"/>
</dbReference>
<keyword evidence="4" id="KW-0285">Flavoprotein</keyword>
<evidence type="ECO:0000256" key="8">
    <source>
        <dbReference type="ARBA" id="ARBA00023004"/>
    </source>
</evidence>
<accession>A0A1G4IJM6</accession>
<dbReference type="PANTHER" id="PTHR42917">
    <property type="entry name" value="2,4-DIENOYL-COA REDUCTASE"/>
    <property type="match status" value="1"/>
</dbReference>
<keyword evidence="8" id="KW-0408">Iron</keyword>
<dbReference type="RefSeq" id="XP_067083183.1">
    <property type="nucleotide sequence ID" value="XM_067227082.1"/>
</dbReference>
<evidence type="ECO:0000256" key="5">
    <source>
        <dbReference type="ARBA" id="ARBA00022643"/>
    </source>
</evidence>
<dbReference type="EMBL" id="CZPT02001905">
    <property type="protein sequence ID" value="SCU72718.1"/>
    <property type="molecule type" value="Genomic_DNA"/>
</dbReference>
<evidence type="ECO:0000259" key="10">
    <source>
        <dbReference type="Pfam" id="PF00724"/>
    </source>
</evidence>
<evidence type="ECO:0000256" key="4">
    <source>
        <dbReference type="ARBA" id="ARBA00022630"/>
    </source>
</evidence>
<dbReference type="InterPro" id="IPR023753">
    <property type="entry name" value="FAD/NAD-binding_dom"/>
</dbReference>
<dbReference type="SUPFAM" id="SSF51971">
    <property type="entry name" value="Nucleotide-binding domain"/>
    <property type="match status" value="1"/>
</dbReference>
<dbReference type="InterPro" id="IPR013785">
    <property type="entry name" value="Aldolase_TIM"/>
</dbReference>
<keyword evidence="13" id="KW-1185">Reference proteome</keyword>
<evidence type="ECO:0000256" key="6">
    <source>
        <dbReference type="ARBA" id="ARBA00022723"/>
    </source>
</evidence>
<dbReference type="Gene3D" id="3.20.20.70">
    <property type="entry name" value="Aldolase class I"/>
    <property type="match status" value="1"/>
</dbReference>
<dbReference type="AlphaFoldDB" id="A0A1G4IJM6"/>
<feature type="domain" description="FAD/NAD(P)-binding" evidence="11">
    <location>
        <begin position="405"/>
        <end position="668"/>
    </location>
</feature>
<comment type="cofactor">
    <cofactor evidence="1">
        <name>FMN</name>
        <dbReference type="ChEBI" id="CHEBI:58210"/>
    </cofactor>
</comment>
<dbReference type="GO" id="GO:0010181">
    <property type="term" value="F:FMN binding"/>
    <property type="evidence" value="ECO:0007669"/>
    <property type="project" value="InterPro"/>
</dbReference>
<organism evidence="12 13">
    <name type="scientific">Trypanosoma equiperdum</name>
    <dbReference type="NCBI Taxonomy" id="5694"/>
    <lineage>
        <taxon>Eukaryota</taxon>
        <taxon>Discoba</taxon>
        <taxon>Euglenozoa</taxon>
        <taxon>Kinetoplastea</taxon>
        <taxon>Metakinetoplastina</taxon>
        <taxon>Trypanosomatida</taxon>
        <taxon>Trypanosomatidae</taxon>
        <taxon>Trypanosoma</taxon>
    </lineage>
</organism>
<evidence type="ECO:0000313" key="13">
    <source>
        <dbReference type="Proteomes" id="UP000195570"/>
    </source>
</evidence>
<evidence type="ECO:0000259" key="11">
    <source>
        <dbReference type="Pfam" id="PF07992"/>
    </source>
</evidence>
<name>A0A1G4IJM6_TRYEQ</name>
<dbReference type="FunFam" id="3.50.50.60:FF:000592">
    <property type="entry name" value="2,4-dienoyl-coa reductase-like protein"/>
    <property type="match status" value="1"/>
</dbReference>
<dbReference type="GeneID" id="92378236"/>
<proteinExistence type="inferred from homology"/>
<dbReference type="Pfam" id="PF00724">
    <property type="entry name" value="Oxidored_FMN"/>
    <property type="match status" value="1"/>
</dbReference>
<dbReference type="GO" id="GO:0051536">
    <property type="term" value="F:iron-sulfur cluster binding"/>
    <property type="evidence" value="ECO:0007669"/>
    <property type="project" value="UniProtKB-KW"/>
</dbReference>
<dbReference type="InterPro" id="IPR036188">
    <property type="entry name" value="FAD/NAD-bd_sf"/>
</dbReference>
<sequence>MPLGIVAAPAARKATSLFSPIAIGANNRVVLPNRFVMLPMYLNIEQELDMWSDAHMDAMGTFFAERARNGAKLIVCGGLGVSRLGKWRVDSMSLDTRDAAKALSRVTEAVHKEGGLILAQALHPGRAARRRWFVSSTSTPSPVQPFPQAHPWRVPGMLLEYIVSEHERFARLAEAAGFDGIEIPVSEGALLHNFLSPAVNDRNDRFGRSLDGRIEPTLRTLDAVRRSLSDPEKFLLSVRLCVHDLKVGGTSMAETVAVAEALARFGGVDMLSTSVGMHDSPVQTMASYVPQATFARCVQHVREQLHLRGVILPVVATHRVHSIAVAERLLKDGVCDLVGVGRPLLADPQMIRKAEEGHTEDIIPCIACNHCVNRLYKHQRMTCALNPFSGYERERRCTPALFKKSIAVVGAGAAGVTCALTLWRRGHDVTLFEKSNYVGGQLNLAKVVPGKESYQEILEYWTRQLRESAINVRLGAEFTREEMARNHQFFHAVVLCCGSVPRPATSHQLPGTSESRLVVPFEKILNGSVRAGRRVVIIGNGAISHDVASYLLHDPRVSRSIHEYCDEWGVNLDDGSLDPQAAFRVPRNNRDVVLFNKADKDADLSRGRGWTQKLWIRNHGGTIIKHGLVENIDGNGVHISMVPPDSRKFFVECDTIVWAYGMLPNISVGTWIYEWMKDGAKKRGEMIRDFSIYNAGSCRDSYSGEGHGEQDLLQAVHEGYEIGYKI</sequence>
<dbReference type="PANTHER" id="PTHR42917:SF2">
    <property type="entry name" value="2,4-DIENOYL-COA REDUCTASE [(2E)-ENOYL-COA-PRODUCING]"/>
    <property type="match status" value="1"/>
</dbReference>